<dbReference type="InterPro" id="IPR013083">
    <property type="entry name" value="Znf_RING/FYVE/PHD"/>
</dbReference>
<sequence>MPRFSPHFAYTCTGVQIFHPDITQTCYPNRYHVKLRCLPRHKVKSLLKCVDIGDEELISNKIDNIMQSDDQQSESLPEEFITNSDQIITQQDELSTPIVKRKRGRPPGSKNRTKEQILNSSSKKVFGVIDPETGQFIKRGRGRPRKNTIPIIMDNCKTTSSHRRKGENHSSNIMKVKNIKQSPILSKKKTTNDSHNRYSAPSDANHILPSSHLISQNNNIGSQSSLLPCVRPKQWICSLCGFPSNYSILGALYGPFHYMDGHFVKNNHQSQQSVNRRLDSTGIVDNRNAGSNIANVTSLSEKEREEIWIHEDCIVWSPGVYLLGDTVVGLVDAVRVGRTNKCSVCGTFGGTIGCLYKGCSRKYHFLCSRQSDCLLDEDNFTLVCSKHKDCKHNMQALSPDAITWKKAFLKS</sequence>
<dbReference type="Proteomes" id="UP000009022">
    <property type="component" value="Unassembled WGS sequence"/>
</dbReference>
<proteinExistence type="predicted"/>
<organism evidence="6 7">
    <name type="scientific">Trichoplax adhaerens</name>
    <name type="common">Trichoplax reptans</name>
    <dbReference type="NCBI Taxonomy" id="10228"/>
    <lineage>
        <taxon>Eukaryota</taxon>
        <taxon>Metazoa</taxon>
        <taxon>Placozoa</taxon>
        <taxon>Uniplacotomia</taxon>
        <taxon>Trichoplacea</taxon>
        <taxon>Trichoplacidae</taxon>
        <taxon>Trichoplax</taxon>
    </lineage>
</organism>
<dbReference type="PROSITE" id="PS51805">
    <property type="entry name" value="EPHD"/>
    <property type="match status" value="1"/>
</dbReference>
<dbReference type="SMART" id="SM00249">
    <property type="entry name" value="PHD"/>
    <property type="match status" value="1"/>
</dbReference>
<dbReference type="InterPro" id="IPR052440">
    <property type="entry name" value="Trans_Reg/Chrom_Remod"/>
</dbReference>
<name>B3RPN9_TRIAD</name>
<dbReference type="CTD" id="6751272"/>
<evidence type="ECO:0000259" key="5">
    <source>
        <dbReference type="PROSITE" id="PS51805"/>
    </source>
</evidence>
<dbReference type="EMBL" id="DS985242">
    <property type="protein sequence ID" value="EDV28223.1"/>
    <property type="molecule type" value="Genomic_DNA"/>
</dbReference>
<dbReference type="Pfam" id="PF13771">
    <property type="entry name" value="zf-HC5HC2H"/>
    <property type="match status" value="1"/>
</dbReference>
<dbReference type="GO" id="GO:0008270">
    <property type="term" value="F:zinc ion binding"/>
    <property type="evidence" value="ECO:0007669"/>
    <property type="project" value="UniProtKB-KW"/>
</dbReference>
<evidence type="ECO:0000313" key="6">
    <source>
        <dbReference type="EMBL" id="EDV28223.1"/>
    </source>
</evidence>
<keyword evidence="3" id="KW-0863">Zinc-finger</keyword>
<reference evidence="6 7" key="1">
    <citation type="journal article" date="2008" name="Nature">
        <title>The Trichoplax genome and the nature of placozoans.</title>
        <authorList>
            <person name="Srivastava M."/>
            <person name="Begovic E."/>
            <person name="Chapman J."/>
            <person name="Putnam N.H."/>
            <person name="Hellsten U."/>
            <person name="Kawashima T."/>
            <person name="Kuo A."/>
            <person name="Mitros T."/>
            <person name="Salamov A."/>
            <person name="Carpenter M.L."/>
            <person name="Signorovitch A.Y."/>
            <person name="Moreno M.A."/>
            <person name="Kamm K."/>
            <person name="Grimwood J."/>
            <person name="Schmutz J."/>
            <person name="Shapiro H."/>
            <person name="Grigoriev I.V."/>
            <person name="Buss L.W."/>
            <person name="Schierwater B."/>
            <person name="Dellaporta S.L."/>
            <person name="Rokhsar D.S."/>
        </authorList>
    </citation>
    <scope>NUCLEOTIDE SEQUENCE [LARGE SCALE GENOMIC DNA]</scope>
    <source>
        <strain evidence="6 7">Grell-BS-1999</strain>
    </source>
</reference>
<keyword evidence="4" id="KW-0862">Zinc</keyword>
<feature type="domain" description="PHD-type" evidence="5">
    <location>
        <begin position="280"/>
        <end position="388"/>
    </location>
</feature>
<dbReference type="PhylomeDB" id="B3RPN9"/>
<keyword evidence="1" id="KW-0597">Phosphoprotein</keyword>
<evidence type="ECO:0000256" key="4">
    <source>
        <dbReference type="ARBA" id="ARBA00022833"/>
    </source>
</evidence>
<dbReference type="InterPro" id="IPR034732">
    <property type="entry name" value="EPHD"/>
</dbReference>
<dbReference type="GeneID" id="6751272"/>
<dbReference type="KEGG" id="tad:TRIADDRAFT_53607"/>
<protein>
    <recommendedName>
        <fullName evidence="5">PHD-type domain-containing protein</fullName>
    </recommendedName>
</protein>
<evidence type="ECO:0000256" key="1">
    <source>
        <dbReference type="ARBA" id="ARBA00022553"/>
    </source>
</evidence>
<dbReference type="OrthoDB" id="10029243at2759"/>
<gene>
    <name evidence="6" type="ORF">TRIADDRAFT_53607</name>
</gene>
<dbReference type="eggNOG" id="KOG1084">
    <property type="taxonomic scope" value="Eukaryota"/>
</dbReference>
<evidence type="ECO:0000256" key="3">
    <source>
        <dbReference type="ARBA" id="ARBA00022771"/>
    </source>
</evidence>
<evidence type="ECO:0000313" key="7">
    <source>
        <dbReference type="Proteomes" id="UP000009022"/>
    </source>
</evidence>
<evidence type="ECO:0000256" key="2">
    <source>
        <dbReference type="ARBA" id="ARBA00022723"/>
    </source>
</evidence>
<dbReference type="Gene3D" id="3.30.40.10">
    <property type="entry name" value="Zinc/RING finger domain, C3HC4 (zinc finger)"/>
    <property type="match status" value="1"/>
</dbReference>
<dbReference type="InterPro" id="IPR001965">
    <property type="entry name" value="Znf_PHD"/>
</dbReference>
<dbReference type="HOGENOM" id="CLU_669645_0_0_1"/>
<dbReference type="InParanoid" id="B3RPN9"/>
<dbReference type="STRING" id="10228.B3RPN9"/>
<dbReference type="RefSeq" id="XP_002110057.1">
    <property type="nucleotide sequence ID" value="XM_002110021.1"/>
</dbReference>
<keyword evidence="2" id="KW-0479">Metal-binding</keyword>
<keyword evidence="7" id="KW-1185">Reference proteome</keyword>
<dbReference type="AlphaFoldDB" id="B3RPN9"/>
<dbReference type="PANTHER" id="PTHR14955">
    <property type="entry name" value="RETINOIC ACID INDUCED 1/TRANSCRIPTION FACTOR 20"/>
    <property type="match status" value="1"/>
</dbReference>
<accession>B3RPN9</accession>
<dbReference type="PANTHER" id="PTHR14955:SF4">
    <property type="entry name" value="PHD-TYPE DOMAIN-CONTAINING PROTEIN"/>
    <property type="match status" value="1"/>
</dbReference>